<name>A0AA39SS63_ACESA</name>
<keyword evidence="2" id="KW-1015">Disulfide bond</keyword>
<keyword evidence="1" id="KW-0732">Signal</keyword>
<dbReference type="Gene3D" id="2.40.70.10">
    <property type="entry name" value="Acid Proteases"/>
    <property type="match status" value="1"/>
</dbReference>
<evidence type="ECO:0000256" key="3">
    <source>
        <dbReference type="SAM" id="MobiDB-lite"/>
    </source>
</evidence>
<evidence type="ECO:0000256" key="1">
    <source>
        <dbReference type="ARBA" id="ARBA00022729"/>
    </source>
</evidence>
<proteinExistence type="predicted"/>
<evidence type="ECO:0000313" key="4">
    <source>
        <dbReference type="EMBL" id="KAK0603871.1"/>
    </source>
</evidence>
<reference evidence="4" key="2">
    <citation type="submission" date="2023-06" db="EMBL/GenBank/DDBJ databases">
        <authorList>
            <person name="Swenson N.G."/>
            <person name="Wegrzyn J.L."/>
            <person name="Mcevoy S.L."/>
        </authorList>
    </citation>
    <scope>NUCLEOTIDE SEQUENCE</scope>
    <source>
        <strain evidence="4">NS2018</strain>
        <tissue evidence="4">Leaf</tissue>
    </source>
</reference>
<accession>A0AA39SS63</accession>
<dbReference type="Proteomes" id="UP001168877">
    <property type="component" value="Unassembled WGS sequence"/>
</dbReference>
<gene>
    <name evidence="4" type="ORF">LWI29_009599</name>
</gene>
<dbReference type="PANTHER" id="PTHR35046">
    <property type="entry name" value="ZINC KNUCKLE (CCHC-TYPE) FAMILY PROTEIN"/>
    <property type="match status" value="1"/>
</dbReference>
<dbReference type="CDD" id="cd00303">
    <property type="entry name" value="retropepsin_like"/>
    <property type="match status" value="1"/>
</dbReference>
<keyword evidence="5" id="KW-1185">Reference proteome</keyword>
<dbReference type="InterPro" id="IPR021109">
    <property type="entry name" value="Peptidase_aspartic_dom_sf"/>
</dbReference>
<organism evidence="4 5">
    <name type="scientific">Acer saccharum</name>
    <name type="common">Sugar maple</name>
    <dbReference type="NCBI Taxonomy" id="4024"/>
    <lineage>
        <taxon>Eukaryota</taxon>
        <taxon>Viridiplantae</taxon>
        <taxon>Streptophyta</taxon>
        <taxon>Embryophyta</taxon>
        <taxon>Tracheophyta</taxon>
        <taxon>Spermatophyta</taxon>
        <taxon>Magnoliopsida</taxon>
        <taxon>eudicotyledons</taxon>
        <taxon>Gunneridae</taxon>
        <taxon>Pentapetalae</taxon>
        <taxon>rosids</taxon>
        <taxon>malvids</taxon>
        <taxon>Sapindales</taxon>
        <taxon>Sapindaceae</taxon>
        <taxon>Hippocastanoideae</taxon>
        <taxon>Acereae</taxon>
        <taxon>Acer</taxon>
    </lineage>
</organism>
<dbReference type="Pfam" id="PF13650">
    <property type="entry name" value="Asp_protease_2"/>
    <property type="match status" value="1"/>
</dbReference>
<feature type="region of interest" description="Disordered" evidence="3">
    <location>
        <begin position="51"/>
        <end position="84"/>
    </location>
</feature>
<dbReference type="PANTHER" id="PTHR35046:SF9">
    <property type="entry name" value="RNA-DIRECTED DNA POLYMERASE"/>
    <property type="match status" value="1"/>
</dbReference>
<dbReference type="EMBL" id="JAUESC010000002">
    <property type="protein sequence ID" value="KAK0603871.1"/>
    <property type="molecule type" value="Genomic_DNA"/>
</dbReference>
<comment type="caution">
    <text evidence="4">The sequence shown here is derived from an EMBL/GenBank/DDBJ whole genome shotgun (WGS) entry which is preliminary data.</text>
</comment>
<feature type="compositionally biased region" description="Acidic residues" evidence="3">
    <location>
        <begin position="70"/>
        <end position="84"/>
    </location>
</feature>
<protein>
    <submittedName>
        <fullName evidence="4">Uncharacterized protein</fullName>
    </submittedName>
</protein>
<evidence type="ECO:0000313" key="5">
    <source>
        <dbReference type="Proteomes" id="UP001168877"/>
    </source>
</evidence>
<dbReference type="InterPro" id="IPR036426">
    <property type="entry name" value="Bulb-type_lectin_dom_sf"/>
</dbReference>
<evidence type="ECO:0000256" key="2">
    <source>
        <dbReference type="ARBA" id="ARBA00023157"/>
    </source>
</evidence>
<dbReference type="Gene3D" id="2.90.10.10">
    <property type="entry name" value="Bulb-type lectin domain"/>
    <property type="match status" value="1"/>
</dbReference>
<sequence>MPELAVSPSFEPLGAVRVGAVGLSPCAHQTMVFSGILSYHIESKKSSLLFSSGRKPKANCPEGESHEGDAEGEEEDDQNYGEEGNMDEFLEGADIAKEQGELVNCVIQRVMCSTKLDDISQRNSIFKTCCSIQGKVCDLIVDSGSCENFVSKKLVEHLKLRAEKHPKPYAIGWIQKGPKANVTEVCKVSISIGQYYQEEVACDVVDMDAGHVLLGRPWQFDVDITYRGRDNVCVFSWGGRRIAMVPKRGSVGSSTKATVNEQSLVTLITSVTDLEAEIKEAQETLERGWLLSSRRSETNFSTGRFQLQLTTDGNLVLTTINLPTDYANEPYYETKTNGDTNASSSGHQVVFNQLGYLYLQLMNDQRLPLTRRVETLASNFYYRATMNFDGVFIQYQHPKNSSGNEGWTAFWSLPDNIYSASSVSASSGTCGYNSICRLNGERRPFCECPRGYSLIDPNDRYGSSINQTSHRLVKRMNWVVLRKIYTITKSSQTQIGLLLIMNS</sequence>
<dbReference type="AlphaFoldDB" id="A0AA39SS63"/>
<reference evidence="4" key="1">
    <citation type="journal article" date="2022" name="Plant J.">
        <title>Strategies of tolerance reflected in two North American maple genomes.</title>
        <authorList>
            <person name="McEvoy S.L."/>
            <person name="Sezen U.U."/>
            <person name="Trouern-Trend A."/>
            <person name="McMahon S.M."/>
            <person name="Schaberg P.G."/>
            <person name="Yang J."/>
            <person name="Wegrzyn J.L."/>
            <person name="Swenson N.G."/>
        </authorList>
    </citation>
    <scope>NUCLEOTIDE SEQUENCE</scope>
    <source>
        <strain evidence="4">NS2018</strain>
    </source>
</reference>